<evidence type="ECO:0000256" key="3">
    <source>
        <dbReference type="ARBA" id="ARBA00022452"/>
    </source>
</evidence>
<dbReference type="Gene3D" id="2.40.170.20">
    <property type="entry name" value="TonB-dependent receptor, beta-barrel domain"/>
    <property type="match status" value="1"/>
</dbReference>
<dbReference type="PROSITE" id="PS52016">
    <property type="entry name" value="TONB_DEPENDENT_REC_3"/>
    <property type="match status" value="1"/>
</dbReference>
<reference evidence="10 11" key="1">
    <citation type="submission" date="2016-10" db="EMBL/GenBank/DDBJ databases">
        <authorList>
            <person name="de Groot N.N."/>
        </authorList>
    </citation>
    <scope>NUCLEOTIDE SEQUENCE [LARGE SCALE GENOMIC DNA]</scope>
    <source>
        <strain evidence="10 11">MAR_2009_71</strain>
    </source>
</reference>
<dbReference type="RefSeq" id="WP_254780442.1">
    <property type="nucleotide sequence ID" value="NZ_FNTB01000001.1"/>
</dbReference>
<evidence type="ECO:0000256" key="7">
    <source>
        <dbReference type="PROSITE-ProRule" id="PRU01360"/>
    </source>
</evidence>
<dbReference type="InterPro" id="IPR039426">
    <property type="entry name" value="TonB-dep_rcpt-like"/>
</dbReference>
<keyword evidence="2 7" id="KW-0813">Transport</keyword>
<dbReference type="InterPro" id="IPR008969">
    <property type="entry name" value="CarboxyPept-like_regulatory"/>
</dbReference>
<dbReference type="PANTHER" id="PTHR30069:SF36">
    <property type="entry name" value="BLL6948 PROTEIN"/>
    <property type="match status" value="1"/>
</dbReference>
<dbReference type="InterPro" id="IPR036942">
    <property type="entry name" value="Beta-barrel_TonB_sf"/>
</dbReference>
<sequence length="750" mass="83948">MNSSSKRALKLLSLIMIFGVTSSATAQNLKGKVTDKEGLALENVGIFNQTTGQHSHTNLSGLFSLPSTTVNDSVYFSNLGYKTYVLVIQPQHVNEGVQIALEESSINLDQVVVVSKVDAMSRIVNIDVQNDPVKSSQEILRKVPGLLIGQHAGGGKAEQIFLRGFDIDHGTDVAISVDGMPVNMVSHAHGQGYADLHFVIPETINNINFGKGLYYADKGNFNTAGYVDLNLKKSIDQSMVSYESGQFNTNRFVGLFKVLESSKSNAYLASEVYLTDGPFDSPQNFNRINILGRYNYKDIGNEELTFTASHFQSKWDASGQIPQRAVDQNLIGRFGAIDDTEGGQTSRTNLMLNHVKFLGEDQFLKTRAFVSKYDFELFSNFTFFLDDPVNGDQIRQFEDRTIMGAETIFEQINIAVGKDDTFKYSAGGGFRYDNVDDVTLSHTLNRKTTLEQFAFGDVDETNFYGFVDGEYKTGNWTFNPSVRLDYFNFDYENKLSELYDNKSESKVKVSPKLNTLYTVNRNWQVFLKTGLGFHSNDTRVVTANEGRDILPTAYGADLGTIIKPTDKLVLNATLWGLLLDQEFVYVGDAGIVEPSGKTRRLGVELGARYQVLDWLYLYNDINYTYARSTEELDGEDYIPLAPDFTSVGGISVTDLGKFSGALNYRYLGDRAANEDNSIVAEGYFVTDMNLNYHIKNWTLGLIIENLFDTEWNETQFATESRLFNETASVEEIHFTPGTPFYLRGKVSVRF</sequence>
<dbReference type="PANTHER" id="PTHR30069">
    <property type="entry name" value="TONB-DEPENDENT OUTER MEMBRANE RECEPTOR"/>
    <property type="match status" value="1"/>
</dbReference>
<name>A0A1H4S7L7_9FLAO</name>
<keyword evidence="3 7" id="KW-1134">Transmembrane beta strand</keyword>
<comment type="subcellular location">
    <subcellularLocation>
        <location evidence="1 7">Cell outer membrane</location>
        <topology evidence="1 7">Multi-pass membrane protein</topology>
    </subcellularLocation>
</comment>
<feature type="signal peptide" evidence="8">
    <location>
        <begin position="1"/>
        <end position="26"/>
    </location>
</feature>
<dbReference type="GO" id="GO:0009279">
    <property type="term" value="C:cell outer membrane"/>
    <property type="evidence" value="ECO:0007669"/>
    <property type="project" value="UniProtKB-SubCell"/>
</dbReference>
<keyword evidence="10" id="KW-0675">Receptor</keyword>
<organism evidence="10 11">
    <name type="scientific">Maribacter dokdonensis</name>
    <dbReference type="NCBI Taxonomy" id="320912"/>
    <lineage>
        <taxon>Bacteria</taxon>
        <taxon>Pseudomonadati</taxon>
        <taxon>Bacteroidota</taxon>
        <taxon>Flavobacteriia</taxon>
        <taxon>Flavobacteriales</taxon>
        <taxon>Flavobacteriaceae</taxon>
        <taxon>Maribacter</taxon>
    </lineage>
</organism>
<dbReference type="Gene3D" id="2.170.130.10">
    <property type="entry name" value="TonB-dependent receptor, plug domain"/>
    <property type="match status" value="1"/>
</dbReference>
<gene>
    <name evidence="10" type="ORF">SAMN05192540_3083</name>
</gene>
<dbReference type="EMBL" id="FNTB01000001">
    <property type="protein sequence ID" value="SEC40226.1"/>
    <property type="molecule type" value="Genomic_DNA"/>
</dbReference>
<proteinExistence type="inferred from homology"/>
<dbReference type="GO" id="GO:0044718">
    <property type="term" value="P:siderophore transmembrane transport"/>
    <property type="evidence" value="ECO:0007669"/>
    <property type="project" value="TreeGrafter"/>
</dbReference>
<evidence type="ECO:0000256" key="5">
    <source>
        <dbReference type="ARBA" id="ARBA00023136"/>
    </source>
</evidence>
<dbReference type="GO" id="GO:0015344">
    <property type="term" value="F:siderophore uptake transmembrane transporter activity"/>
    <property type="evidence" value="ECO:0007669"/>
    <property type="project" value="TreeGrafter"/>
</dbReference>
<dbReference type="Proteomes" id="UP000183038">
    <property type="component" value="Unassembled WGS sequence"/>
</dbReference>
<evidence type="ECO:0000259" key="9">
    <source>
        <dbReference type="Pfam" id="PF07715"/>
    </source>
</evidence>
<accession>A0A1H4S7L7</accession>
<evidence type="ECO:0000256" key="8">
    <source>
        <dbReference type="SAM" id="SignalP"/>
    </source>
</evidence>
<evidence type="ECO:0000313" key="11">
    <source>
        <dbReference type="Proteomes" id="UP000183038"/>
    </source>
</evidence>
<dbReference type="SUPFAM" id="SSF56935">
    <property type="entry name" value="Porins"/>
    <property type="match status" value="1"/>
</dbReference>
<evidence type="ECO:0000256" key="2">
    <source>
        <dbReference type="ARBA" id="ARBA00022448"/>
    </source>
</evidence>
<feature type="chain" id="PRO_5010296480" evidence="8">
    <location>
        <begin position="27"/>
        <end position="750"/>
    </location>
</feature>
<keyword evidence="4 7" id="KW-0812">Transmembrane</keyword>
<dbReference type="Pfam" id="PF13715">
    <property type="entry name" value="CarbopepD_reg_2"/>
    <property type="match status" value="1"/>
</dbReference>
<dbReference type="InterPro" id="IPR037066">
    <property type="entry name" value="Plug_dom_sf"/>
</dbReference>
<keyword evidence="6 7" id="KW-0998">Cell outer membrane</keyword>
<dbReference type="SUPFAM" id="SSF49464">
    <property type="entry name" value="Carboxypeptidase regulatory domain-like"/>
    <property type="match status" value="1"/>
</dbReference>
<evidence type="ECO:0000313" key="10">
    <source>
        <dbReference type="EMBL" id="SEC40226.1"/>
    </source>
</evidence>
<protein>
    <submittedName>
        <fullName evidence="10">Outer membrane receptor proteins, mostly Fe transport</fullName>
    </submittedName>
</protein>
<comment type="similarity">
    <text evidence="7">Belongs to the TonB-dependent receptor family.</text>
</comment>
<dbReference type="AlphaFoldDB" id="A0A1H4S7L7"/>
<feature type="domain" description="TonB-dependent receptor plug" evidence="9">
    <location>
        <begin position="124"/>
        <end position="225"/>
    </location>
</feature>
<evidence type="ECO:0000256" key="4">
    <source>
        <dbReference type="ARBA" id="ARBA00022692"/>
    </source>
</evidence>
<evidence type="ECO:0000256" key="1">
    <source>
        <dbReference type="ARBA" id="ARBA00004571"/>
    </source>
</evidence>
<dbReference type="Pfam" id="PF07715">
    <property type="entry name" value="Plug"/>
    <property type="match status" value="1"/>
</dbReference>
<keyword evidence="8" id="KW-0732">Signal</keyword>
<evidence type="ECO:0000256" key="6">
    <source>
        <dbReference type="ARBA" id="ARBA00023237"/>
    </source>
</evidence>
<dbReference type="InterPro" id="IPR012910">
    <property type="entry name" value="Plug_dom"/>
</dbReference>
<keyword evidence="5 7" id="KW-0472">Membrane</keyword>